<evidence type="ECO:0000313" key="2">
    <source>
        <dbReference type="Proteomes" id="UP000076661"/>
    </source>
</evidence>
<dbReference type="PATRIC" id="fig|1365257.3.peg.5092"/>
<dbReference type="AlphaFoldDB" id="A0A167IMH7"/>
<gene>
    <name evidence="1" type="ORF">N478_08370</name>
</gene>
<reference evidence="1 2" key="1">
    <citation type="submission" date="2013-07" db="EMBL/GenBank/DDBJ databases">
        <title>Comparative Genomic and Metabolomic Analysis of Twelve Strains of Pseudoalteromonas luteoviolacea.</title>
        <authorList>
            <person name="Vynne N.G."/>
            <person name="Mansson M."/>
            <person name="Gram L."/>
        </authorList>
    </citation>
    <scope>NUCLEOTIDE SEQUENCE [LARGE SCALE GENOMIC DNA]</scope>
    <source>
        <strain evidence="1 2">S4060-1</strain>
    </source>
</reference>
<protein>
    <submittedName>
        <fullName evidence="1">Uncharacterized protein</fullName>
    </submittedName>
</protein>
<dbReference type="RefSeq" id="WP_063383126.1">
    <property type="nucleotide sequence ID" value="NZ_AUXX01000067.1"/>
</dbReference>
<accession>A0A167IMH7</accession>
<name>A0A167IMH7_9GAMM</name>
<proteinExistence type="predicted"/>
<organism evidence="1 2">
    <name type="scientific">Pseudoalteromonas luteoviolacea S4060-1</name>
    <dbReference type="NCBI Taxonomy" id="1365257"/>
    <lineage>
        <taxon>Bacteria</taxon>
        <taxon>Pseudomonadati</taxon>
        <taxon>Pseudomonadota</taxon>
        <taxon>Gammaproteobacteria</taxon>
        <taxon>Alteromonadales</taxon>
        <taxon>Pseudoalteromonadaceae</taxon>
        <taxon>Pseudoalteromonas</taxon>
    </lineage>
</organism>
<sequence>MNKQTKKPAGSQGAYIKQWVDEHLSEDSELLKAVLTLSLYSKSEAKQRRETWLAQDIEYAYTQSPSLAGSDPTSALNTFRNQYKVETSSDKSSYKYKIKSVEEVNLEEGGQAMSTDEAELQAGVMVSSPLYAGIKEFPERYLKGTGNKRENYSFIVAYNAHGLLQGDKPVENALARKELKGTRGIKVGFYWDQQIQDVNDSKSVWTDDSTFVQNYKAVATSPEQRKAFVGSLKHAKVLKTFPYGMWRNIAIDNTFVTKIMNSHWGESHSPVFTHITDPDASTWVDPYSKNHVSQQMALEAEAKNADLVLGAYVYDSAAAQGDDVIDRAVKVIAKAGSQMDALLRPKIFDTQGINYPAERNFMLKLKSNDGTQNLYQAKKFIQRSSLLLDIDKSHGFSGKGPSGEPTLFGLGDAEGRKLQSNVRTINKNLQMLVSSAAVTTDVPGRVKASVVETNHLNQAGFKDNGVMKPLSNIKESLVATSTIQMMKRTSSKNSTERNLAIELIRERPRNLWFAIAKAHETQGDIYAAIDNQVSAWQSEEQDTKAFEALSKTALALSSKIQKGDKLDQDLDLKDAQEVHNKYDNFSIRHVHYSQQQYQEAATWVQVHVSIMSRHHRTRVDYIASGIEKLHDIQKVMKYKSDVVNQAVQQLQDIVDNYERGTLALNDLRDLESQIRAHIS</sequence>
<dbReference type="EMBL" id="AUXX01000067">
    <property type="protein sequence ID" value="KZN59723.1"/>
    <property type="molecule type" value="Genomic_DNA"/>
</dbReference>
<evidence type="ECO:0000313" key="1">
    <source>
        <dbReference type="EMBL" id="KZN59723.1"/>
    </source>
</evidence>
<dbReference type="Proteomes" id="UP000076661">
    <property type="component" value="Unassembled WGS sequence"/>
</dbReference>
<comment type="caution">
    <text evidence="1">The sequence shown here is derived from an EMBL/GenBank/DDBJ whole genome shotgun (WGS) entry which is preliminary data.</text>
</comment>